<accession>A0A067DTE4</accession>
<keyword evidence="2" id="KW-1185">Reference proteome</keyword>
<dbReference type="PANTHER" id="PTHR31439:SF4">
    <property type="entry name" value="NEURONAL PAS DOMAIN PROTEIN"/>
    <property type="match status" value="1"/>
</dbReference>
<dbReference type="STRING" id="2711.A0A067DTE4"/>
<evidence type="ECO:0000313" key="2">
    <source>
        <dbReference type="Proteomes" id="UP000027120"/>
    </source>
</evidence>
<dbReference type="eggNOG" id="ENOG502QT2Y">
    <property type="taxonomic scope" value="Eukaryota"/>
</dbReference>
<dbReference type="Proteomes" id="UP000027120">
    <property type="component" value="Unassembled WGS sequence"/>
</dbReference>
<dbReference type="EMBL" id="KK785286">
    <property type="protein sequence ID" value="KDO44840.1"/>
    <property type="molecule type" value="Genomic_DNA"/>
</dbReference>
<protein>
    <submittedName>
        <fullName evidence="1">Uncharacterized protein</fullName>
    </submittedName>
</protein>
<dbReference type="PaxDb" id="2711-XP_006486240.1"/>
<sequence>MATPCCFPDMFDWIQNLPSITQGKTNSISICICSTSSSQPSLNLFVTKNLQSPSLIFSIAADFSVPISLWSSKAFKINPKSSKLLQEDTISSLLTNFIEDVLNYGPNSAKNNSLLKFLKFDSMSNFKDIFNLAFLTLLFLICIYEAPADLRSGCLNTIKNELAGCQPRAASKLLMKQLGSNLEEQWMRSINLAITNWILELQATHRTITTPSPLFSYALSTFGLWKIHLFCPVIAMDIVSSSNPSLDERLLFSLNYHQLEGVIQFNYKVIIQEKWVNLMLNIDNIRCDIIRLVNKTLMNERGVGVDEKHFPSRISLQLTPTMQTNILSVSVSKSSENPTREIEIEKTIEGSFDPPNSFLGLKVSAGETTTLSMKPWKFEQSVYGYSAILNWFLHDSMDGREVFSSKPAKMALLNPKAWFKDRYSSAYRPFTRQGGVIFAGDEYGERVWWKFDKSVAGRTMEWEIRGWIWLTYWPNKHRTFYNETRRLEFREIIHLNIA</sequence>
<dbReference type="AlphaFoldDB" id="A0A067DTE4"/>
<evidence type="ECO:0000313" key="1">
    <source>
        <dbReference type="EMBL" id="KDO44840.1"/>
    </source>
</evidence>
<name>A0A067DTE4_CITSI</name>
<gene>
    <name evidence="1" type="ORF">CISIN_1g010902mg</name>
</gene>
<organism evidence="1 2">
    <name type="scientific">Citrus sinensis</name>
    <name type="common">Sweet orange</name>
    <name type="synonym">Citrus aurantium var. sinensis</name>
    <dbReference type="NCBI Taxonomy" id="2711"/>
    <lineage>
        <taxon>Eukaryota</taxon>
        <taxon>Viridiplantae</taxon>
        <taxon>Streptophyta</taxon>
        <taxon>Embryophyta</taxon>
        <taxon>Tracheophyta</taxon>
        <taxon>Spermatophyta</taxon>
        <taxon>Magnoliopsida</taxon>
        <taxon>eudicotyledons</taxon>
        <taxon>Gunneridae</taxon>
        <taxon>Pentapetalae</taxon>
        <taxon>rosids</taxon>
        <taxon>malvids</taxon>
        <taxon>Sapindales</taxon>
        <taxon>Rutaceae</taxon>
        <taxon>Aurantioideae</taxon>
        <taxon>Citrus</taxon>
    </lineage>
</organism>
<dbReference type="PANTHER" id="PTHR31439">
    <property type="entry name" value="EXPRESSED PROTEIN"/>
    <property type="match status" value="1"/>
</dbReference>
<proteinExistence type="predicted"/>
<reference evidence="1 2" key="1">
    <citation type="submission" date="2014-04" db="EMBL/GenBank/DDBJ databases">
        <authorList>
            <consortium name="International Citrus Genome Consortium"/>
            <person name="Gmitter F."/>
            <person name="Chen C."/>
            <person name="Farmerie W."/>
            <person name="Harkins T."/>
            <person name="Desany B."/>
            <person name="Mohiuddin M."/>
            <person name="Kodira C."/>
            <person name="Borodovsky M."/>
            <person name="Lomsadze A."/>
            <person name="Burns P."/>
            <person name="Jenkins J."/>
            <person name="Prochnik S."/>
            <person name="Shu S."/>
            <person name="Chapman J."/>
            <person name="Pitluck S."/>
            <person name="Schmutz J."/>
            <person name="Rokhsar D."/>
        </authorList>
    </citation>
    <scope>NUCLEOTIDE SEQUENCE</scope>
</reference>